<dbReference type="Proteomes" id="UP000298138">
    <property type="component" value="Unassembled WGS sequence"/>
</dbReference>
<feature type="compositionally biased region" description="Polar residues" evidence="9">
    <location>
        <begin position="114"/>
        <end position="123"/>
    </location>
</feature>
<dbReference type="PANTHER" id="PTHR45674:SF9">
    <property type="entry name" value="DNA LIGASE 3"/>
    <property type="match status" value="1"/>
</dbReference>
<feature type="region of interest" description="Disordered" evidence="9">
    <location>
        <begin position="821"/>
        <end position="864"/>
    </location>
</feature>
<evidence type="ECO:0000313" key="12">
    <source>
        <dbReference type="Proteomes" id="UP000298138"/>
    </source>
</evidence>
<keyword evidence="12" id="KW-1185">Reference proteome</keyword>
<keyword evidence="2 7" id="KW-0436">Ligase</keyword>
<dbReference type="InterPro" id="IPR012340">
    <property type="entry name" value="NA-bd_OB-fold"/>
</dbReference>
<dbReference type="InterPro" id="IPR012310">
    <property type="entry name" value="DNA_ligase_ATP-dep_cent"/>
</dbReference>
<keyword evidence="7" id="KW-0233">DNA recombination</keyword>
<dbReference type="Pfam" id="PF04675">
    <property type="entry name" value="DNA_ligase_A_N"/>
    <property type="match status" value="1"/>
</dbReference>
<dbReference type="PROSITE" id="PS00697">
    <property type="entry name" value="DNA_LIGASE_A1"/>
    <property type="match status" value="1"/>
</dbReference>
<dbReference type="PROSITE" id="PS50160">
    <property type="entry name" value="DNA_LIGASE_A3"/>
    <property type="match status" value="1"/>
</dbReference>
<evidence type="ECO:0000256" key="6">
    <source>
        <dbReference type="ARBA" id="ARBA00034003"/>
    </source>
</evidence>
<dbReference type="InterPro" id="IPR050191">
    <property type="entry name" value="ATP-dep_DNA_ligase"/>
</dbReference>
<dbReference type="InterPro" id="IPR036599">
    <property type="entry name" value="DNA_ligase_N_sf"/>
</dbReference>
<feature type="compositionally biased region" description="Low complexity" evidence="9">
    <location>
        <begin position="28"/>
        <end position="46"/>
    </location>
</feature>
<accession>A0A4S2MT09</accession>
<name>A0A4S2MT09_9PEZI</name>
<evidence type="ECO:0000256" key="2">
    <source>
        <dbReference type="ARBA" id="ARBA00022598"/>
    </source>
</evidence>
<dbReference type="CDD" id="cd07900">
    <property type="entry name" value="Adenylation_DNA_ligase_I_Euk"/>
    <property type="match status" value="1"/>
</dbReference>
<comment type="similarity">
    <text evidence="1 8">Belongs to the ATP-dependent DNA ligase family.</text>
</comment>
<protein>
    <recommendedName>
        <fullName evidence="7">DNA ligase</fullName>
        <ecNumber evidence="7">6.5.1.1</ecNumber>
    </recommendedName>
</protein>
<dbReference type="GO" id="GO:0006281">
    <property type="term" value="P:DNA repair"/>
    <property type="evidence" value="ECO:0007669"/>
    <property type="project" value="UniProtKB-KW"/>
</dbReference>
<dbReference type="GO" id="GO:0006310">
    <property type="term" value="P:DNA recombination"/>
    <property type="evidence" value="ECO:0007669"/>
    <property type="project" value="UniProtKB-KW"/>
</dbReference>
<comment type="catalytic activity">
    <reaction evidence="6 7">
        <text>ATP + (deoxyribonucleotide)n-3'-hydroxyl + 5'-phospho-(deoxyribonucleotide)m = (deoxyribonucleotide)n+m + AMP + diphosphate.</text>
        <dbReference type="EC" id="6.5.1.1"/>
    </reaction>
</comment>
<dbReference type="Gene3D" id="3.30.1490.70">
    <property type="match status" value="1"/>
</dbReference>
<dbReference type="Gene3D" id="2.40.50.140">
    <property type="entry name" value="Nucleic acid-binding proteins"/>
    <property type="match status" value="1"/>
</dbReference>
<dbReference type="Gene3D" id="1.10.3260.10">
    <property type="entry name" value="DNA ligase, ATP-dependent, N-terminal domain"/>
    <property type="match status" value="1"/>
</dbReference>
<dbReference type="GO" id="GO:0006273">
    <property type="term" value="P:lagging strand elongation"/>
    <property type="evidence" value="ECO:0007669"/>
    <property type="project" value="TreeGrafter"/>
</dbReference>
<keyword evidence="4 7" id="KW-0547">Nucleotide-binding</keyword>
<keyword evidence="3" id="KW-0235">DNA replication</keyword>
<dbReference type="SUPFAM" id="SSF56091">
    <property type="entry name" value="DNA ligase/mRNA capping enzyme, catalytic domain"/>
    <property type="match status" value="1"/>
</dbReference>
<evidence type="ECO:0000256" key="8">
    <source>
        <dbReference type="RuleBase" id="RU004196"/>
    </source>
</evidence>
<dbReference type="EMBL" id="ML220130">
    <property type="protein sequence ID" value="TGZ79606.1"/>
    <property type="molecule type" value="Genomic_DNA"/>
</dbReference>
<feature type="compositionally biased region" description="Basic and acidic residues" evidence="9">
    <location>
        <begin position="55"/>
        <end position="73"/>
    </location>
</feature>
<feature type="compositionally biased region" description="Basic residues" evidence="9">
    <location>
        <begin position="1"/>
        <end position="14"/>
    </location>
</feature>
<evidence type="ECO:0000256" key="9">
    <source>
        <dbReference type="SAM" id="MobiDB-lite"/>
    </source>
</evidence>
<dbReference type="CDD" id="cd07969">
    <property type="entry name" value="OBF_DNA_ligase_I"/>
    <property type="match status" value="1"/>
</dbReference>
<dbReference type="PANTHER" id="PTHR45674">
    <property type="entry name" value="DNA LIGASE 1/3 FAMILY MEMBER"/>
    <property type="match status" value="1"/>
</dbReference>
<keyword evidence="5 7" id="KW-0067">ATP-binding</keyword>
<dbReference type="Gene3D" id="3.30.470.30">
    <property type="entry name" value="DNA ligase/mRNA capping enzyme"/>
    <property type="match status" value="1"/>
</dbReference>
<dbReference type="GO" id="GO:0005524">
    <property type="term" value="F:ATP binding"/>
    <property type="evidence" value="ECO:0007669"/>
    <property type="project" value="UniProtKB-KW"/>
</dbReference>
<evidence type="ECO:0000256" key="1">
    <source>
        <dbReference type="ARBA" id="ARBA00007572"/>
    </source>
</evidence>
<sequence>MPKGSPAKKPKKAPAKPAQTRTLHYFFAKQAAPKSPAATSSAPSSTNDGTAAHGLTDEEYARKLAKEWAKEDNSAPGAQPNSVRLKRKRSSSVSSESSKTHQTEPSTPVPDISTDLTPAQVETNELPKPTEVSPKADEEIRHIIDDLPFDSDPFNFNPDSYTDLIKNWPNRRATYALLTRAFMLVDGTRSRIKIVDTLVNFIRTLIRLDPESLLPAVWLTTNDIGPPYENNELGVGSSIITKAITKTSGITAAALKKLYNKYGDAGDVAFSAKSKQSTLMMRKPTPLIIENVYKTLCKIAATSGKGSQEAKESLVKRLLVDAKGEEIRYLVRTLVQHLRIGAVKTTVITALARAFTLSAQKNACWTCPEIPSDKEGRQEVLGRAESILAQSFARRPNYNDLIPVLLQGGVEAVKTECGMALHIPLKPMLGQITRDLEEMIVKLQKRDFVCEWKYDGQRAQIHCDADGKVSIFSRHLELMTDKYPDLVQLMPKIRADGVSSFILEGEVTAVNQKTGELMNFQTLAGRERKNVNAKDITVDVCLFAFDLMYLNGKELLSRPLRERRELLHSMFIEIPHHFTWVNSLVATSNDVAEIRNFFQAALSARCEGIMVKVLDNVLEPAHPVESEDPKRKPATNTCRKPLLATYEPDKRLESWLKVKKDYTNTADTLDLIPIGGWHGNGRKAKWWSPILLAVRNPSTGTLDAVCKCMSGFTDAAYTEMRAFYDPDEGINAGTTKKAYVESPLNPPVWFEPREVWEIAFADITLSPTYSAALGLVSDERGLSLRFPRFLRKRPDKSIDEASTSEFLADLYFKQEQAGGVTKHDAVMDNKQGEDDVEEEEDSGREKDDIPIGDVFEQEISSPPG</sequence>
<evidence type="ECO:0000256" key="3">
    <source>
        <dbReference type="ARBA" id="ARBA00022705"/>
    </source>
</evidence>
<keyword evidence="7" id="KW-0234">DNA repair</keyword>
<dbReference type="STRING" id="341454.A0A4S2MT09"/>
<proteinExistence type="inferred from homology"/>
<evidence type="ECO:0000313" key="11">
    <source>
        <dbReference type="EMBL" id="TGZ79606.1"/>
    </source>
</evidence>
<dbReference type="SUPFAM" id="SSF117018">
    <property type="entry name" value="ATP-dependent DNA ligase DNA-binding domain"/>
    <property type="match status" value="1"/>
</dbReference>
<dbReference type="GO" id="GO:0003677">
    <property type="term" value="F:DNA binding"/>
    <property type="evidence" value="ECO:0007669"/>
    <property type="project" value="InterPro"/>
</dbReference>
<dbReference type="GO" id="GO:0071897">
    <property type="term" value="P:DNA biosynthetic process"/>
    <property type="evidence" value="ECO:0007669"/>
    <property type="project" value="InterPro"/>
</dbReference>
<dbReference type="InParanoid" id="A0A4S2MT09"/>
<evidence type="ECO:0000256" key="7">
    <source>
        <dbReference type="RuleBase" id="RU000617"/>
    </source>
</evidence>
<dbReference type="NCBIfam" id="TIGR00574">
    <property type="entry name" value="dnl1"/>
    <property type="match status" value="1"/>
</dbReference>
<evidence type="ECO:0000259" key="10">
    <source>
        <dbReference type="PROSITE" id="PS50160"/>
    </source>
</evidence>
<dbReference type="InterPro" id="IPR016059">
    <property type="entry name" value="DNA_ligase_ATP-dep_CS"/>
</dbReference>
<feature type="compositionally biased region" description="Basic and acidic residues" evidence="9">
    <location>
        <begin position="821"/>
        <end position="833"/>
    </location>
</feature>
<dbReference type="GO" id="GO:0003910">
    <property type="term" value="F:DNA ligase (ATP) activity"/>
    <property type="evidence" value="ECO:0007669"/>
    <property type="project" value="UniProtKB-EC"/>
</dbReference>
<dbReference type="InterPro" id="IPR012308">
    <property type="entry name" value="DNA_ligase_ATP-dep_N"/>
</dbReference>
<organism evidence="11 12">
    <name type="scientific">Ascodesmis nigricans</name>
    <dbReference type="NCBI Taxonomy" id="341454"/>
    <lineage>
        <taxon>Eukaryota</taxon>
        <taxon>Fungi</taxon>
        <taxon>Dikarya</taxon>
        <taxon>Ascomycota</taxon>
        <taxon>Pezizomycotina</taxon>
        <taxon>Pezizomycetes</taxon>
        <taxon>Pezizales</taxon>
        <taxon>Ascodesmidaceae</taxon>
        <taxon>Ascodesmis</taxon>
    </lineage>
</organism>
<dbReference type="InterPro" id="IPR000977">
    <property type="entry name" value="DNA_ligase_ATP-dep"/>
</dbReference>
<dbReference type="GO" id="GO:0005634">
    <property type="term" value="C:nucleus"/>
    <property type="evidence" value="ECO:0007669"/>
    <property type="project" value="TreeGrafter"/>
</dbReference>
<feature type="region of interest" description="Disordered" evidence="9">
    <location>
        <begin position="1"/>
        <end position="134"/>
    </location>
</feature>
<dbReference type="OrthoDB" id="206088at2759"/>
<dbReference type="Pfam" id="PF04679">
    <property type="entry name" value="DNA_ligase_A_C"/>
    <property type="match status" value="1"/>
</dbReference>
<evidence type="ECO:0000256" key="5">
    <source>
        <dbReference type="ARBA" id="ARBA00022840"/>
    </source>
</evidence>
<feature type="domain" description="ATP-dependent DNA ligase family profile" evidence="10">
    <location>
        <begin position="533"/>
        <end position="696"/>
    </location>
</feature>
<evidence type="ECO:0000256" key="4">
    <source>
        <dbReference type="ARBA" id="ARBA00022741"/>
    </source>
</evidence>
<reference evidence="11 12" key="1">
    <citation type="submission" date="2019-04" db="EMBL/GenBank/DDBJ databases">
        <title>Comparative genomics and transcriptomics to analyze fruiting body development in filamentous ascomycetes.</title>
        <authorList>
            <consortium name="DOE Joint Genome Institute"/>
            <person name="Lutkenhaus R."/>
            <person name="Traeger S."/>
            <person name="Breuer J."/>
            <person name="Kuo A."/>
            <person name="Lipzen A."/>
            <person name="Pangilinan J."/>
            <person name="Dilworth D."/>
            <person name="Sandor L."/>
            <person name="Poggeler S."/>
            <person name="Barry K."/>
            <person name="Grigoriev I.V."/>
            <person name="Nowrousian M."/>
        </authorList>
    </citation>
    <scope>NUCLEOTIDE SEQUENCE [LARGE SCALE GENOMIC DNA]</scope>
    <source>
        <strain evidence="11 12">CBS 389.68</strain>
    </source>
</reference>
<dbReference type="EC" id="6.5.1.1" evidence="7"/>
<keyword evidence="7" id="KW-0227">DNA damage</keyword>
<dbReference type="Pfam" id="PF01068">
    <property type="entry name" value="DNA_ligase_A_M"/>
    <property type="match status" value="1"/>
</dbReference>
<dbReference type="SUPFAM" id="SSF50249">
    <property type="entry name" value="Nucleic acid-binding proteins"/>
    <property type="match status" value="1"/>
</dbReference>
<dbReference type="InterPro" id="IPR012309">
    <property type="entry name" value="DNA_ligase_ATP-dep_C"/>
</dbReference>
<gene>
    <name evidence="11" type="ORF">EX30DRAFT_321175</name>
</gene>
<dbReference type="FunFam" id="3.30.470.30:FF:000009">
    <property type="entry name" value="DNA ligase"/>
    <property type="match status" value="1"/>
</dbReference>
<dbReference type="AlphaFoldDB" id="A0A4S2MT09"/>
<dbReference type="FunFam" id="2.40.50.140:FF:000062">
    <property type="entry name" value="DNA ligase"/>
    <property type="match status" value="1"/>
</dbReference>